<reference evidence="2" key="1">
    <citation type="submission" date="2016-11" db="EMBL/GenBank/DDBJ databases">
        <authorList>
            <person name="Varghese N."/>
            <person name="Submissions S."/>
        </authorList>
    </citation>
    <scope>NUCLEOTIDE SEQUENCE [LARGE SCALE GENOMIC DNA]</scope>
    <source>
        <strain evidence="2">DSM 17963</strain>
    </source>
</reference>
<accession>A0A1M5UJ95</accession>
<dbReference type="STRING" id="370979.SAMN05443663_10960"/>
<sequence>MQFFSSFMDFAMHEALVSQTTNIRTILTTFQFKKPIKYIEEPAL</sequence>
<evidence type="ECO:0000313" key="2">
    <source>
        <dbReference type="Proteomes" id="UP000184071"/>
    </source>
</evidence>
<proteinExistence type="predicted"/>
<name>A0A1M5UJ95_9FLAO</name>
<keyword evidence="2" id="KW-1185">Reference proteome</keyword>
<gene>
    <name evidence="1" type="ORF">SAMN05443663_10960</name>
</gene>
<evidence type="ECO:0000313" key="1">
    <source>
        <dbReference type="EMBL" id="SHH63085.1"/>
    </source>
</evidence>
<dbReference type="Proteomes" id="UP000184071">
    <property type="component" value="Unassembled WGS sequence"/>
</dbReference>
<dbReference type="EMBL" id="FQWC01000009">
    <property type="protein sequence ID" value="SHH63085.1"/>
    <property type="molecule type" value="Genomic_DNA"/>
</dbReference>
<protein>
    <submittedName>
        <fullName evidence="1">Uncharacterized protein</fullName>
    </submittedName>
</protein>
<dbReference type="AlphaFoldDB" id="A0A1M5UJ95"/>
<organism evidence="1 2">
    <name type="scientific">Flavobacterium defluvii</name>
    <dbReference type="NCBI Taxonomy" id="370979"/>
    <lineage>
        <taxon>Bacteria</taxon>
        <taxon>Pseudomonadati</taxon>
        <taxon>Bacteroidota</taxon>
        <taxon>Flavobacteriia</taxon>
        <taxon>Flavobacteriales</taxon>
        <taxon>Flavobacteriaceae</taxon>
        <taxon>Flavobacterium</taxon>
    </lineage>
</organism>